<dbReference type="EMBL" id="JAXOVC010000006">
    <property type="protein sequence ID" value="KAK4500728.1"/>
    <property type="molecule type" value="Genomic_DNA"/>
</dbReference>
<protein>
    <submittedName>
        <fullName evidence="1">Uncharacterized protein</fullName>
    </submittedName>
</protein>
<gene>
    <name evidence="1" type="ORF">PRZ48_008918</name>
</gene>
<reference evidence="1 2" key="1">
    <citation type="journal article" date="2023" name="G3 (Bethesda)">
        <title>A chromosome-level genome assembly of Zasmidium syzygii isolated from banana leaves.</title>
        <authorList>
            <person name="van Westerhoven A.C."/>
            <person name="Mehrabi R."/>
            <person name="Talebi R."/>
            <person name="Steentjes M.B.F."/>
            <person name="Corcolon B."/>
            <person name="Chong P.A."/>
            <person name="Kema G.H.J."/>
            <person name="Seidl M.F."/>
        </authorList>
    </citation>
    <scope>NUCLEOTIDE SEQUENCE [LARGE SCALE GENOMIC DNA]</scope>
    <source>
        <strain evidence="1 2">P124</strain>
    </source>
</reference>
<accession>A0ABR0EHX0</accession>
<name>A0ABR0EHX0_ZASCE</name>
<sequence length="319" mass="35598">MAYNATSNTILSTSTPAALTAPVTSLAPTPFSSIPGGDWGWHKLPQELLEMIFDFAGMPSELHIYVHKVETKRIGASSKHLKYAVEVVNKGKWRDMLRLQTIKEVDQCIIQPALAKKKITLKLDIVGPTERGGVWGYKHLSRPSVKDCVADWDKFLEKFPFRRMTTAAPYILRESISSLEDGDFDTDELHYLQLTYDQAPAEEQSNVISLPWAQKAALWRPAEFAGLDEEVAAAAHVAIEAKITSVTKPLFKRGLNVTHIACLKECLEAVPRTLSSKKFDIGCWQNGKLAARGMYEYDPDGPPNLRSAMPLEEVAWDEV</sequence>
<keyword evidence="2" id="KW-1185">Reference proteome</keyword>
<organism evidence="1 2">
    <name type="scientific">Zasmidium cellare</name>
    <name type="common">Wine cellar mold</name>
    <name type="synonym">Racodium cellare</name>
    <dbReference type="NCBI Taxonomy" id="395010"/>
    <lineage>
        <taxon>Eukaryota</taxon>
        <taxon>Fungi</taxon>
        <taxon>Dikarya</taxon>
        <taxon>Ascomycota</taxon>
        <taxon>Pezizomycotina</taxon>
        <taxon>Dothideomycetes</taxon>
        <taxon>Dothideomycetidae</taxon>
        <taxon>Mycosphaerellales</taxon>
        <taxon>Mycosphaerellaceae</taxon>
        <taxon>Zasmidium</taxon>
    </lineage>
</organism>
<dbReference type="Proteomes" id="UP001305779">
    <property type="component" value="Unassembled WGS sequence"/>
</dbReference>
<evidence type="ECO:0000313" key="1">
    <source>
        <dbReference type="EMBL" id="KAK4500728.1"/>
    </source>
</evidence>
<proteinExistence type="predicted"/>
<evidence type="ECO:0000313" key="2">
    <source>
        <dbReference type="Proteomes" id="UP001305779"/>
    </source>
</evidence>
<comment type="caution">
    <text evidence="1">The sequence shown here is derived from an EMBL/GenBank/DDBJ whole genome shotgun (WGS) entry which is preliminary data.</text>
</comment>